<dbReference type="EMBL" id="MWQN01000001">
    <property type="protein sequence ID" value="OPC79861.1"/>
    <property type="molecule type" value="Genomic_DNA"/>
</dbReference>
<dbReference type="Gene3D" id="1.10.287.130">
    <property type="match status" value="1"/>
</dbReference>
<dbReference type="SMART" id="SM00100">
    <property type="entry name" value="cNMP"/>
    <property type="match status" value="1"/>
</dbReference>
<keyword evidence="3" id="KW-0418">Kinase</keyword>
<dbReference type="SUPFAM" id="SSF51206">
    <property type="entry name" value="cAMP-binding domain-like"/>
    <property type="match status" value="1"/>
</dbReference>
<dbReference type="PROSITE" id="PS50042">
    <property type="entry name" value="CNMP_BINDING_3"/>
    <property type="match status" value="1"/>
</dbReference>
<evidence type="ECO:0000256" key="3">
    <source>
        <dbReference type="ARBA" id="ARBA00022777"/>
    </source>
</evidence>
<dbReference type="eggNOG" id="COG3852">
    <property type="taxonomic scope" value="Bacteria"/>
</dbReference>
<sequence length="472" mass="50989">MSVCDVLPPEELRTLFLFEKLPDEHLNWLCAHGKVKAFPANTTLYHEGDPGECFFVLLTGEVTMNRTVRGGELEVHRSSMRGAYVGAALALDGEGATPAVHAYGNTARTHVDSTFFVLPAAQLAQAFTEWFPMAAHLVAGMFLGGRRTGSAVGQRERMVALGTLTAGLTHELGNPAAAAERAAANLRSRLGELRRARAELARCGAGAGALEALDRLQAEVLARREVEPPRLRPLEFADRTDEVAEIFEDLDLPDAYETAPSFVNVGLYEDWARDAGAALGAAARPGLTWLAANLEGEALLDEVADALGRITDLLAAAGQYTQMDRAPYQETDLRKGLDSTVAMLAGPLRDIRIEREYAEDLPKIQAYPAELNQVWTNLIDNAADAMGGKGTLTLRARADAASVLVEIEDSGPGIAPDIQDRIFEPFFTTKALGEGTGLGLDISYRIIVQRHDGTLTVDSEPGRTTFRITLPR</sequence>
<dbReference type="Gene3D" id="3.30.565.10">
    <property type="entry name" value="Histidine kinase-like ATPase, C-terminal domain"/>
    <property type="match status" value="1"/>
</dbReference>
<dbReference type="OrthoDB" id="1931120at2"/>
<comment type="catalytic activity">
    <reaction evidence="1">
        <text>ATP + protein L-histidine = ADP + protein N-phospho-L-histidine.</text>
        <dbReference type="EC" id="2.7.13.3"/>
    </reaction>
</comment>
<feature type="domain" description="Cyclic nucleotide-binding" evidence="5">
    <location>
        <begin position="17"/>
        <end position="116"/>
    </location>
</feature>
<dbReference type="PANTHER" id="PTHR43065:SF48">
    <property type="entry name" value="HISTIDINE KINASE"/>
    <property type="match status" value="1"/>
</dbReference>
<dbReference type="PROSITE" id="PS50109">
    <property type="entry name" value="HIS_KIN"/>
    <property type="match status" value="1"/>
</dbReference>
<dbReference type="InterPro" id="IPR005467">
    <property type="entry name" value="His_kinase_dom"/>
</dbReference>
<dbReference type="RefSeq" id="WP_078974130.1">
    <property type="nucleotide sequence ID" value="NZ_MWQN01000001.1"/>
</dbReference>
<dbReference type="STRING" id="159449.B4N89_01905"/>
<dbReference type="InterPro" id="IPR018490">
    <property type="entry name" value="cNMP-bd_dom_sf"/>
</dbReference>
<reference evidence="7 8" key="1">
    <citation type="submission" date="2017-03" db="EMBL/GenBank/DDBJ databases">
        <title>Draft genome sequence of Streptomyces scabrisporus NF3, endophyte isolated from Amphipterygium adstringens.</title>
        <authorList>
            <person name="Vazquez M."/>
            <person name="Ceapa C.D."/>
            <person name="Rodriguez Luna D."/>
            <person name="Sanchez Esquivel S."/>
        </authorList>
    </citation>
    <scope>NUCLEOTIDE SEQUENCE [LARGE SCALE GENOMIC DNA]</scope>
    <source>
        <strain evidence="7 8">NF3</strain>
    </source>
</reference>
<dbReference type="PANTHER" id="PTHR43065">
    <property type="entry name" value="SENSOR HISTIDINE KINASE"/>
    <property type="match status" value="1"/>
</dbReference>
<evidence type="ECO:0000313" key="7">
    <source>
        <dbReference type="EMBL" id="OPC79861.1"/>
    </source>
</evidence>
<evidence type="ECO:0000256" key="1">
    <source>
        <dbReference type="ARBA" id="ARBA00000085"/>
    </source>
</evidence>
<dbReference type="Pfam" id="PF00027">
    <property type="entry name" value="cNMP_binding"/>
    <property type="match status" value="1"/>
</dbReference>
<evidence type="ECO:0000256" key="2">
    <source>
        <dbReference type="ARBA" id="ARBA00012438"/>
    </source>
</evidence>
<dbReference type="PRINTS" id="PR00344">
    <property type="entry name" value="BCTRLSENSOR"/>
</dbReference>
<keyword evidence="3" id="KW-0808">Transferase</keyword>
<comment type="caution">
    <text evidence="7">The sequence shown here is derived from an EMBL/GenBank/DDBJ whole genome shotgun (WGS) entry which is preliminary data.</text>
</comment>
<dbReference type="EC" id="2.7.13.3" evidence="2"/>
<dbReference type="CDD" id="cd00038">
    <property type="entry name" value="CAP_ED"/>
    <property type="match status" value="1"/>
</dbReference>
<keyword evidence="4" id="KW-0902">Two-component regulatory system</keyword>
<evidence type="ECO:0000313" key="8">
    <source>
        <dbReference type="Proteomes" id="UP000190037"/>
    </source>
</evidence>
<keyword evidence="8" id="KW-1185">Reference proteome</keyword>
<proteinExistence type="predicted"/>
<dbReference type="SUPFAM" id="SSF55874">
    <property type="entry name" value="ATPase domain of HSP90 chaperone/DNA topoisomerase II/histidine kinase"/>
    <property type="match status" value="1"/>
</dbReference>
<protein>
    <recommendedName>
        <fullName evidence="2">histidine kinase</fullName>
        <ecNumber evidence="2">2.7.13.3</ecNumber>
    </recommendedName>
</protein>
<dbReference type="GO" id="GO:0000160">
    <property type="term" value="P:phosphorelay signal transduction system"/>
    <property type="evidence" value="ECO:0007669"/>
    <property type="project" value="UniProtKB-KW"/>
</dbReference>
<accession>A0A1T3NTB0</accession>
<dbReference type="SMART" id="SM00387">
    <property type="entry name" value="HATPase_c"/>
    <property type="match status" value="1"/>
</dbReference>
<dbReference type="Gene3D" id="2.60.120.10">
    <property type="entry name" value="Jelly Rolls"/>
    <property type="match status" value="1"/>
</dbReference>
<gene>
    <name evidence="7" type="ORF">B4N89_01905</name>
</gene>
<dbReference type="Pfam" id="PF02518">
    <property type="entry name" value="HATPase_c"/>
    <property type="match status" value="1"/>
</dbReference>
<evidence type="ECO:0000259" key="5">
    <source>
        <dbReference type="PROSITE" id="PS50042"/>
    </source>
</evidence>
<dbReference type="Proteomes" id="UP000190037">
    <property type="component" value="Unassembled WGS sequence"/>
</dbReference>
<evidence type="ECO:0000256" key="4">
    <source>
        <dbReference type="ARBA" id="ARBA00023012"/>
    </source>
</evidence>
<name>A0A1T3NTB0_9ACTN</name>
<organism evidence="7 8">
    <name type="scientific">Embleya scabrispora</name>
    <dbReference type="NCBI Taxonomy" id="159449"/>
    <lineage>
        <taxon>Bacteria</taxon>
        <taxon>Bacillati</taxon>
        <taxon>Actinomycetota</taxon>
        <taxon>Actinomycetes</taxon>
        <taxon>Kitasatosporales</taxon>
        <taxon>Streptomycetaceae</taxon>
        <taxon>Embleya</taxon>
    </lineage>
</organism>
<dbReference type="GO" id="GO:0004673">
    <property type="term" value="F:protein histidine kinase activity"/>
    <property type="evidence" value="ECO:0007669"/>
    <property type="project" value="UniProtKB-EC"/>
</dbReference>
<dbReference type="InterPro" id="IPR004358">
    <property type="entry name" value="Sig_transdc_His_kin-like_C"/>
</dbReference>
<dbReference type="InterPro" id="IPR000595">
    <property type="entry name" value="cNMP-bd_dom"/>
</dbReference>
<evidence type="ECO:0000259" key="6">
    <source>
        <dbReference type="PROSITE" id="PS50109"/>
    </source>
</evidence>
<dbReference type="InterPro" id="IPR003594">
    <property type="entry name" value="HATPase_dom"/>
</dbReference>
<dbReference type="InterPro" id="IPR036890">
    <property type="entry name" value="HATPase_C_sf"/>
</dbReference>
<feature type="domain" description="Histidine kinase" evidence="6">
    <location>
        <begin position="309"/>
        <end position="472"/>
    </location>
</feature>
<dbReference type="InterPro" id="IPR014710">
    <property type="entry name" value="RmlC-like_jellyroll"/>
</dbReference>
<dbReference type="AlphaFoldDB" id="A0A1T3NTB0"/>